<gene>
    <name evidence="2" type="ORF">AHMF7605_09845</name>
</gene>
<feature type="region of interest" description="Disordered" evidence="1">
    <location>
        <begin position="25"/>
        <end position="44"/>
    </location>
</feature>
<name>A0A2T2YE71_9BACT</name>
<dbReference type="Proteomes" id="UP000240357">
    <property type="component" value="Unassembled WGS sequence"/>
</dbReference>
<evidence type="ECO:0000256" key="1">
    <source>
        <dbReference type="SAM" id="MobiDB-lite"/>
    </source>
</evidence>
<reference evidence="2 3" key="1">
    <citation type="submission" date="2018-03" db="EMBL/GenBank/DDBJ databases">
        <title>Adhaeribacter sp. HMF7605 Genome sequencing and assembly.</title>
        <authorList>
            <person name="Kang H."/>
            <person name="Kang J."/>
            <person name="Cha I."/>
            <person name="Kim H."/>
            <person name="Joh K."/>
        </authorList>
    </citation>
    <scope>NUCLEOTIDE SEQUENCE [LARGE SCALE GENOMIC DNA]</scope>
    <source>
        <strain evidence="2 3">HMF7605</strain>
    </source>
</reference>
<dbReference type="OrthoDB" id="9870700at2"/>
<keyword evidence="3" id="KW-1185">Reference proteome</keyword>
<proteinExistence type="predicted"/>
<sequence length="221" mass="23850">MNRTTFYLLLFLLLVAWSCEKEGDDFRSSAQPPPSPALEAASATSQSATSTHMHELALQVINYNYDDAIYPINLAQVTGVNKQQFVNWLKTTRSATAQAQLLPLLNHPATEYVLLENVQLRSTGKLATVGLIGVPSPLAGQFARAVTIVEQSGSYGSVPVKLCIGKKCSPFYQCITWVRVIKAGTECPANQCENNQSCVLSAAPPGTTIGFVALKDAIAQF</sequence>
<accession>A0A2T2YE71</accession>
<evidence type="ECO:0000313" key="2">
    <source>
        <dbReference type="EMBL" id="PSR53802.1"/>
    </source>
</evidence>
<dbReference type="EMBL" id="PYFT01000001">
    <property type="protein sequence ID" value="PSR53802.1"/>
    <property type="molecule type" value="Genomic_DNA"/>
</dbReference>
<protein>
    <submittedName>
        <fullName evidence="2">Uncharacterized protein</fullName>
    </submittedName>
</protein>
<organism evidence="2 3">
    <name type="scientific">Adhaeribacter arboris</name>
    <dbReference type="NCBI Taxonomy" id="2072846"/>
    <lineage>
        <taxon>Bacteria</taxon>
        <taxon>Pseudomonadati</taxon>
        <taxon>Bacteroidota</taxon>
        <taxon>Cytophagia</taxon>
        <taxon>Cytophagales</taxon>
        <taxon>Hymenobacteraceae</taxon>
        <taxon>Adhaeribacter</taxon>
    </lineage>
</organism>
<comment type="caution">
    <text evidence="2">The sequence shown here is derived from an EMBL/GenBank/DDBJ whole genome shotgun (WGS) entry which is preliminary data.</text>
</comment>
<dbReference type="RefSeq" id="WP_106928793.1">
    <property type="nucleotide sequence ID" value="NZ_PYFT01000001.1"/>
</dbReference>
<dbReference type="AlphaFoldDB" id="A0A2T2YE71"/>
<evidence type="ECO:0000313" key="3">
    <source>
        <dbReference type="Proteomes" id="UP000240357"/>
    </source>
</evidence>